<dbReference type="SUPFAM" id="SSF53474">
    <property type="entry name" value="alpha/beta-Hydrolases"/>
    <property type="match status" value="1"/>
</dbReference>
<evidence type="ECO:0000256" key="1">
    <source>
        <dbReference type="SAM" id="MobiDB-lite"/>
    </source>
</evidence>
<dbReference type="AlphaFoldDB" id="A0AAW9R4W2"/>
<gene>
    <name evidence="5" type="ORF">V3330_01545</name>
</gene>
<dbReference type="Gene3D" id="3.40.50.1820">
    <property type="entry name" value="alpha/beta hydrolase"/>
    <property type="match status" value="1"/>
</dbReference>
<feature type="signal peptide" evidence="2">
    <location>
        <begin position="1"/>
        <end position="17"/>
    </location>
</feature>
<dbReference type="PANTHER" id="PTHR11731:SF193">
    <property type="entry name" value="DIPEPTIDYL PEPTIDASE 9"/>
    <property type="match status" value="1"/>
</dbReference>
<evidence type="ECO:0000313" key="6">
    <source>
        <dbReference type="Proteomes" id="UP001359886"/>
    </source>
</evidence>
<feature type="region of interest" description="Disordered" evidence="1">
    <location>
        <begin position="26"/>
        <end position="45"/>
    </location>
</feature>
<evidence type="ECO:0000313" key="5">
    <source>
        <dbReference type="EMBL" id="MEJ8566294.1"/>
    </source>
</evidence>
<evidence type="ECO:0000259" key="4">
    <source>
        <dbReference type="Pfam" id="PF00930"/>
    </source>
</evidence>
<keyword evidence="2" id="KW-0732">Signal</keyword>
<dbReference type="Pfam" id="PF00326">
    <property type="entry name" value="Peptidase_S9"/>
    <property type="match status" value="1"/>
</dbReference>
<organism evidence="5 6">
    <name type="scientific">Elongatibacter sediminis</name>
    <dbReference type="NCBI Taxonomy" id="3119006"/>
    <lineage>
        <taxon>Bacteria</taxon>
        <taxon>Pseudomonadati</taxon>
        <taxon>Pseudomonadota</taxon>
        <taxon>Gammaproteobacteria</taxon>
        <taxon>Chromatiales</taxon>
        <taxon>Wenzhouxiangellaceae</taxon>
        <taxon>Elongatibacter</taxon>
    </lineage>
</organism>
<dbReference type="InterPro" id="IPR050278">
    <property type="entry name" value="Serine_Prot_S9B/DPPIV"/>
</dbReference>
<dbReference type="Pfam" id="PF00930">
    <property type="entry name" value="DPPIV_N"/>
    <property type="match status" value="1"/>
</dbReference>
<dbReference type="InterPro" id="IPR002469">
    <property type="entry name" value="Peptidase_S9B_N"/>
</dbReference>
<sequence>MITRPLIRASFIGVVYAALTACQPAGEPNSADPAGQAAAPSKPVSADPPIYDTALSLDSLYTVPSIAGTPPRAAAWSGDGERLAFLWNDAGRPFHDLWVCEAADCTPRRLTRHGETASDRITDTGISEVVWGETGSQKLVYVLGGQLHGLNGKGEPVTLDSQRASVHQLSRSPSGQRIGFVDGGPVSPRYFEFEPGGGLWVRGTGTDAEAARQLVPTEHDYQYVESHQWSDDGRSIVFIMADRGAVPEREIHYVYNGEKQIRRVRRAFPGDPTTRRRIGVVDVDSGALRWLDRRDELRPVWGYDISADGTRLLVNESDFLIKEHVIDVYDLATGARSNFLTRADPANVIPGWQARWAPDDRGMIILTDRDGYYHLYYKAAADTEPVAITAGEWEVESFSVDPDEELIYYVANTPHPAERHLYRVAVTGGEPERLSRRSGTHQPVYSPGHERAAVIFTNDTTPPDLYLNGLEPELEGVQVTRSPGDEFDALPWATVRYPRFNSHVDGTELVGRLLLPPDFDPEHRYPLVVGSIYPNTVRNRWGGGSATPIWGLDQHLVARGYVVFAVDVRGSWGHGRAFSQGLLGDYGGIDTDDLESGIRHLIGQGFVDPDRVGIWGWSYGGLMTLMSLSRKSDLYAVGVADAPATNVWHAFPEQMWVMGEREGADYPERYERMSALYQTDGIEDPLMILHSTADSVVMFSDSLAFTEKLIAREADFEFVPLPAASHVWANGDLTRRRFGYRKIVNFLNEHLQP</sequence>
<dbReference type="InterPro" id="IPR001375">
    <property type="entry name" value="Peptidase_S9_cat"/>
</dbReference>
<dbReference type="PROSITE" id="PS51257">
    <property type="entry name" value="PROKAR_LIPOPROTEIN"/>
    <property type="match status" value="1"/>
</dbReference>
<proteinExistence type="predicted"/>
<dbReference type="Gene3D" id="2.140.10.30">
    <property type="entry name" value="Dipeptidylpeptidase IV, N-terminal domain"/>
    <property type="match status" value="1"/>
</dbReference>
<dbReference type="EMBL" id="JAZHOG010000001">
    <property type="protein sequence ID" value="MEJ8566294.1"/>
    <property type="molecule type" value="Genomic_DNA"/>
</dbReference>
<keyword evidence="6" id="KW-1185">Reference proteome</keyword>
<dbReference type="PANTHER" id="PTHR11731">
    <property type="entry name" value="PROTEASE FAMILY S9B,C DIPEPTIDYL-PEPTIDASE IV-RELATED"/>
    <property type="match status" value="1"/>
</dbReference>
<feature type="domain" description="Peptidase S9 prolyl oligopeptidase catalytic" evidence="3">
    <location>
        <begin position="556"/>
        <end position="752"/>
    </location>
</feature>
<comment type="caution">
    <text evidence="5">The sequence shown here is derived from an EMBL/GenBank/DDBJ whole genome shotgun (WGS) entry which is preliminary data.</text>
</comment>
<protein>
    <submittedName>
        <fullName evidence="5">Prolyl oligopeptidase family serine peptidase</fullName>
    </submittedName>
</protein>
<evidence type="ECO:0000259" key="3">
    <source>
        <dbReference type="Pfam" id="PF00326"/>
    </source>
</evidence>
<accession>A0AAW9R4W2</accession>
<dbReference type="SUPFAM" id="SSF82171">
    <property type="entry name" value="DPP6 N-terminal domain-like"/>
    <property type="match status" value="1"/>
</dbReference>
<feature type="chain" id="PRO_5043993066" evidence="2">
    <location>
        <begin position="18"/>
        <end position="753"/>
    </location>
</feature>
<dbReference type="Proteomes" id="UP001359886">
    <property type="component" value="Unassembled WGS sequence"/>
</dbReference>
<dbReference type="GO" id="GO:0008239">
    <property type="term" value="F:dipeptidyl-peptidase activity"/>
    <property type="evidence" value="ECO:0007669"/>
    <property type="project" value="TreeGrafter"/>
</dbReference>
<name>A0AAW9R4W2_9GAMM</name>
<dbReference type="GO" id="GO:0008236">
    <property type="term" value="F:serine-type peptidase activity"/>
    <property type="evidence" value="ECO:0007669"/>
    <property type="project" value="InterPro"/>
</dbReference>
<dbReference type="InterPro" id="IPR029058">
    <property type="entry name" value="AB_hydrolase_fold"/>
</dbReference>
<evidence type="ECO:0000256" key="2">
    <source>
        <dbReference type="SAM" id="SignalP"/>
    </source>
</evidence>
<feature type="domain" description="Dipeptidylpeptidase IV N-terminal" evidence="4">
    <location>
        <begin position="226"/>
        <end position="463"/>
    </location>
</feature>
<dbReference type="RefSeq" id="WP_354693617.1">
    <property type="nucleotide sequence ID" value="NZ_JAZHOG010000001.1"/>
</dbReference>
<dbReference type="GO" id="GO:0006508">
    <property type="term" value="P:proteolysis"/>
    <property type="evidence" value="ECO:0007669"/>
    <property type="project" value="InterPro"/>
</dbReference>
<reference evidence="5 6" key="1">
    <citation type="submission" date="2024-02" db="EMBL/GenBank/DDBJ databases">
        <title>A novel Wenzhouxiangellaceae bacterium, isolated from coastal sediments.</title>
        <authorList>
            <person name="Du Z.-J."/>
            <person name="Ye Y.-Q."/>
            <person name="Zhang X.-Y."/>
        </authorList>
    </citation>
    <scope>NUCLEOTIDE SEQUENCE [LARGE SCALE GENOMIC DNA]</scope>
    <source>
        <strain evidence="5 6">CH-27</strain>
    </source>
</reference>